<dbReference type="VEuPathDB" id="VectorBase:GAUT010094"/>
<accession>A0A1A9UN67</accession>
<reference evidence="2" key="1">
    <citation type="submission" date="2020-05" db="UniProtKB">
        <authorList>
            <consortium name="EnsemblMetazoa"/>
        </authorList>
    </citation>
    <scope>IDENTIFICATION</scope>
    <source>
        <strain evidence="2">TTRI</strain>
    </source>
</reference>
<dbReference type="AlphaFoldDB" id="A0A1A9UN67"/>
<organism evidence="2 3">
    <name type="scientific">Glossina austeni</name>
    <name type="common">Savannah tsetse fly</name>
    <dbReference type="NCBI Taxonomy" id="7395"/>
    <lineage>
        <taxon>Eukaryota</taxon>
        <taxon>Metazoa</taxon>
        <taxon>Ecdysozoa</taxon>
        <taxon>Arthropoda</taxon>
        <taxon>Hexapoda</taxon>
        <taxon>Insecta</taxon>
        <taxon>Pterygota</taxon>
        <taxon>Neoptera</taxon>
        <taxon>Endopterygota</taxon>
        <taxon>Diptera</taxon>
        <taxon>Brachycera</taxon>
        <taxon>Muscomorpha</taxon>
        <taxon>Hippoboscoidea</taxon>
        <taxon>Glossinidae</taxon>
        <taxon>Glossina</taxon>
    </lineage>
</organism>
<feature type="region of interest" description="Disordered" evidence="1">
    <location>
        <begin position="1"/>
        <end position="31"/>
    </location>
</feature>
<protein>
    <submittedName>
        <fullName evidence="2">Uncharacterized protein</fullName>
    </submittedName>
</protein>
<sequence length="119" mass="13071">MSSTNLAKRGTKAASTMPIPKPSPKCGTNSWATEEARASNLTVTAVYPSSPMTATNNTFIRRIEESSQWLTGSHKYVAKSTGPTDQCSLKRLWLISVNRILKAFAEGIKGKQKFYKKST</sequence>
<evidence type="ECO:0000313" key="3">
    <source>
        <dbReference type="Proteomes" id="UP000078200"/>
    </source>
</evidence>
<dbReference type="EnsemblMetazoa" id="GAUT010094-RA">
    <property type="protein sequence ID" value="GAUT010094-PA"/>
    <property type="gene ID" value="GAUT010094"/>
</dbReference>
<evidence type="ECO:0000313" key="2">
    <source>
        <dbReference type="EnsemblMetazoa" id="GAUT010094-PA"/>
    </source>
</evidence>
<proteinExistence type="predicted"/>
<keyword evidence="3" id="KW-1185">Reference proteome</keyword>
<name>A0A1A9UN67_GLOAU</name>
<evidence type="ECO:0000256" key="1">
    <source>
        <dbReference type="SAM" id="MobiDB-lite"/>
    </source>
</evidence>
<dbReference type="Proteomes" id="UP000078200">
    <property type="component" value="Unassembled WGS sequence"/>
</dbReference>